<dbReference type="Gene3D" id="2.30.30.100">
    <property type="match status" value="1"/>
</dbReference>
<dbReference type="PANTHER" id="PTHR12835">
    <property type="entry name" value="BIOTIN PROTEIN LIGASE"/>
    <property type="match status" value="1"/>
</dbReference>
<keyword evidence="9" id="KW-1185">Reference proteome</keyword>
<dbReference type="InterPro" id="IPR036388">
    <property type="entry name" value="WH-like_DNA-bd_sf"/>
</dbReference>
<dbReference type="PANTHER" id="PTHR12835:SF5">
    <property type="entry name" value="BIOTIN--PROTEIN LIGASE"/>
    <property type="match status" value="1"/>
</dbReference>
<organism evidence="8 9">
    <name type="scientific">Congregibacter brevis</name>
    <dbReference type="NCBI Taxonomy" id="3081201"/>
    <lineage>
        <taxon>Bacteria</taxon>
        <taxon>Pseudomonadati</taxon>
        <taxon>Pseudomonadota</taxon>
        <taxon>Gammaproteobacteria</taxon>
        <taxon>Cellvibrionales</taxon>
        <taxon>Halieaceae</taxon>
        <taxon>Congregibacter</taxon>
    </lineage>
</organism>
<dbReference type="InterPro" id="IPR036390">
    <property type="entry name" value="WH_DNA-bd_sf"/>
</dbReference>
<dbReference type="InterPro" id="IPR045864">
    <property type="entry name" value="aa-tRNA-synth_II/BPL/LPL"/>
</dbReference>
<feature type="binding site" evidence="6">
    <location>
        <begin position="118"/>
        <end position="120"/>
    </location>
    <ligand>
        <name>biotin</name>
        <dbReference type="ChEBI" id="CHEBI:57586"/>
    </ligand>
</feature>
<dbReference type="RefSeq" id="WP_407327426.1">
    <property type="nucleotide sequence ID" value="NZ_CP136865.1"/>
</dbReference>
<keyword evidence="2 6" id="KW-0547">Nucleotide-binding</keyword>
<feature type="DNA-binding region" description="H-T-H motif" evidence="6">
    <location>
        <begin position="18"/>
        <end position="37"/>
    </location>
</feature>
<dbReference type="NCBIfam" id="NF008847">
    <property type="entry name" value="PRK11886.1-2"/>
    <property type="match status" value="1"/>
</dbReference>
<evidence type="ECO:0000256" key="6">
    <source>
        <dbReference type="HAMAP-Rule" id="MF_00978"/>
    </source>
</evidence>
<feature type="binding site" evidence="6">
    <location>
        <position position="185"/>
    </location>
    <ligand>
        <name>biotin</name>
        <dbReference type="ChEBI" id="CHEBI:57586"/>
    </ligand>
</feature>
<dbReference type="EC" id="6.3.4.15" evidence="6"/>
<reference evidence="8 9" key="1">
    <citation type="submission" date="2023-10" db="EMBL/GenBank/DDBJ databases">
        <title>Two novel species belonging to the OM43/NOR5 clade.</title>
        <authorList>
            <person name="Park M."/>
        </authorList>
    </citation>
    <scope>NUCLEOTIDE SEQUENCE [LARGE SCALE GENOMIC DNA]</scope>
    <source>
        <strain evidence="8 9">IMCC45268</strain>
    </source>
</reference>
<dbReference type="Proteomes" id="UP001626549">
    <property type="component" value="Chromosome"/>
</dbReference>
<dbReference type="PROSITE" id="PS51733">
    <property type="entry name" value="BPL_LPL_CATALYTIC"/>
    <property type="match status" value="1"/>
</dbReference>
<comment type="function">
    <text evidence="6">Acts both as a biotin--[acetyl-CoA-carboxylase] ligase and a biotin-operon repressor. In the presence of ATP, BirA activates biotin to form the BirA-biotinyl-5'-adenylate (BirA-bio-5'-AMP or holoBirA) complex. HoloBirA can either transfer the biotinyl moiety to the biotin carboxyl carrier protein (BCCP) subunit of acetyl-CoA carboxylase, or bind to the biotin operator site and inhibit transcription of the operon.</text>
</comment>
<dbReference type="InterPro" id="IPR008988">
    <property type="entry name" value="Transcriptional_repressor_C"/>
</dbReference>
<keyword evidence="4 6" id="KW-0092">Biotin</keyword>
<gene>
    <name evidence="6 8" type="primary">birA</name>
    <name evidence="8" type="ORF">R0137_16125</name>
</gene>
<dbReference type="Pfam" id="PF03099">
    <property type="entry name" value="BPL_LplA_LipB"/>
    <property type="match status" value="1"/>
</dbReference>
<dbReference type="InterPro" id="IPR003142">
    <property type="entry name" value="BPL_C"/>
</dbReference>
<sequence length="326" mass="35113">MSADDLLLKLADGAFHSGADLAREYGLSRTAIWKQVSSLEKLGIEINRVRGQGYQILGGLDLLEDSVIRKSLTIDATGHLDELAIHRSIDSTNAELRRRTPFGNGALVCLAESQSAGRGRRGRAWVSPFASSIYLSVGWRFNGGAEVLEGLSLSVGVMVCEALQDLGVEGLSLKWPNDVYLNGKKLAGILVEMSGDFSGPCDVVIGVGINVRLPDEQAAKIEQPWSDLQTSGEVHFSRSILVAKLLNRMLMALAAYEEEGFAVWRDRWEAVDAFAGRRVVVDNNGQRLAGEAAGVDARGALLLKTNSGVQSIYGGEVSLRLQEGTS</sequence>
<evidence type="ECO:0000313" key="9">
    <source>
        <dbReference type="Proteomes" id="UP001626549"/>
    </source>
</evidence>
<dbReference type="SUPFAM" id="SSF46785">
    <property type="entry name" value="Winged helix' DNA-binding domain"/>
    <property type="match status" value="1"/>
</dbReference>
<evidence type="ECO:0000256" key="2">
    <source>
        <dbReference type="ARBA" id="ARBA00022741"/>
    </source>
</evidence>
<dbReference type="Pfam" id="PF02237">
    <property type="entry name" value="BPL_C"/>
    <property type="match status" value="1"/>
</dbReference>
<evidence type="ECO:0000256" key="3">
    <source>
        <dbReference type="ARBA" id="ARBA00022840"/>
    </source>
</evidence>
<dbReference type="Pfam" id="PF08279">
    <property type="entry name" value="HTH_11"/>
    <property type="match status" value="1"/>
</dbReference>
<evidence type="ECO:0000313" key="8">
    <source>
        <dbReference type="EMBL" id="WOJ96753.1"/>
    </source>
</evidence>
<dbReference type="InterPro" id="IPR004143">
    <property type="entry name" value="BPL_LPL_catalytic"/>
</dbReference>
<comment type="catalytic activity">
    <reaction evidence="5 6">
        <text>biotin + L-lysyl-[protein] + ATP = N(6)-biotinyl-L-lysyl-[protein] + AMP + diphosphate + H(+)</text>
        <dbReference type="Rhea" id="RHEA:11756"/>
        <dbReference type="Rhea" id="RHEA-COMP:9752"/>
        <dbReference type="Rhea" id="RHEA-COMP:10505"/>
        <dbReference type="ChEBI" id="CHEBI:15378"/>
        <dbReference type="ChEBI" id="CHEBI:29969"/>
        <dbReference type="ChEBI" id="CHEBI:30616"/>
        <dbReference type="ChEBI" id="CHEBI:33019"/>
        <dbReference type="ChEBI" id="CHEBI:57586"/>
        <dbReference type="ChEBI" id="CHEBI:83144"/>
        <dbReference type="ChEBI" id="CHEBI:456215"/>
        <dbReference type="EC" id="6.3.4.15"/>
    </reaction>
</comment>
<accession>A0ABZ0ICE3</accession>
<evidence type="ECO:0000256" key="4">
    <source>
        <dbReference type="ARBA" id="ARBA00023267"/>
    </source>
</evidence>
<keyword evidence="6" id="KW-0678">Repressor</keyword>
<dbReference type="InterPro" id="IPR004408">
    <property type="entry name" value="Biotin_CoA_COase_ligase"/>
</dbReference>
<dbReference type="SUPFAM" id="SSF55681">
    <property type="entry name" value="Class II aaRS and biotin synthetases"/>
    <property type="match status" value="1"/>
</dbReference>
<dbReference type="SUPFAM" id="SSF50037">
    <property type="entry name" value="C-terminal domain of transcriptional repressors"/>
    <property type="match status" value="1"/>
</dbReference>
<dbReference type="GO" id="GO:0004077">
    <property type="term" value="F:biotin--[biotin carboxyl-carrier protein] ligase activity"/>
    <property type="evidence" value="ECO:0007669"/>
    <property type="project" value="UniProtKB-EC"/>
</dbReference>
<dbReference type="HAMAP" id="MF_00978">
    <property type="entry name" value="Bifunct_BirA"/>
    <property type="match status" value="1"/>
</dbReference>
<dbReference type="Gene3D" id="1.10.10.10">
    <property type="entry name" value="Winged helix-like DNA-binding domain superfamily/Winged helix DNA-binding domain"/>
    <property type="match status" value="1"/>
</dbReference>
<evidence type="ECO:0000256" key="5">
    <source>
        <dbReference type="ARBA" id="ARBA00047846"/>
    </source>
</evidence>
<feature type="binding site" evidence="6">
    <location>
        <position position="114"/>
    </location>
    <ligand>
        <name>biotin</name>
        <dbReference type="ChEBI" id="CHEBI:57586"/>
    </ligand>
</feature>
<dbReference type="EMBL" id="CP136865">
    <property type="protein sequence ID" value="WOJ96753.1"/>
    <property type="molecule type" value="Genomic_DNA"/>
</dbReference>
<feature type="binding site" evidence="6">
    <location>
        <begin position="91"/>
        <end position="93"/>
    </location>
    <ligand>
        <name>biotin</name>
        <dbReference type="ChEBI" id="CHEBI:57586"/>
    </ligand>
</feature>
<keyword evidence="6" id="KW-0805">Transcription regulation</keyword>
<dbReference type="Gene3D" id="3.30.930.10">
    <property type="entry name" value="Bira Bifunctional Protein, Domain 2"/>
    <property type="match status" value="1"/>
</dbReference>
<name>A0ABZ0ICE3_9GAMM</name>
<dbReference type="NCBIfam" id="TIGR00121">
    <property type="entry name" value="birA_ligase"/>
    <property type="match status" value="1"/>
</dbReference>
<keyword evidence="6" id="KW-0804">Transcription</keyword>
<dbReference type="InterPro" id="IPR030855">
    <property type="entry name" value="Bifunct_BirA"/>
</dbReference>
<feature type="domain" description="BPL/LPL catalytic" evidence="7">
    <location>
        <begin position="68"/>
        <end position="261"/>
    </location>
</feature>
<keyword evidence="1 6" id="KW-0436">Ligase</keyword>
<protein>
    <recommendedName>
        <fullName evidence="6">Bifunctional ligase/repressor BirA</fullName>
    </recommendedName>
    <alternativeName>
        <fullName evidence="6">Biotin operon repressor</fullName>
    </alternativeName>
    <alternativeName>
        <fullName evidence="6">Biotin--[acetyl-CoA-carboxylase] ligase</fullName>
        <ecNumber evidence="6">6.3.4.15</ecNumber>
    </alternativeName>
    <alternativeName>
        <fullName evidence="6">Biotin--protein ligase</fullName>
    </alternativeName>
    <alternativeName>
        <fullName evidence="6">Biotin-[acetyl-CoA carboxylase] synthetase</fullName>
    </alternativeName>
</protein>
<evidence type="ECO:0000256" key="1">
    <source>
        <dbReference type="ARBA" id="ARBA00022598"/>
    </source>
</evidence>
<dbReference type="CDD" id="cd16442">
    <property type="entry name" value="BPL"/>
    <property type="match status" value="1"/>
</dbReference>
<evidence type="ECO:0000259" key="7">
    <source>
        <dbReference type="PROSITE" id="PS51733"/>
    </source>
</evidence>
<keyword evidence="3 6" id="KW-0067">ATP-binding</keyword>
<keyword evidence="6" id="KW-0238">DNA-binding</keyword>
<proteinExistence type="inferred from homology"/>
<comment type="similarity">
    <text evidence="6">Belongs to the biotin--protein ligase family.</text>
</comment>
<dbReference type="InterPro" id="IPR013196">
    <property type="entry name" value="HTH_11"/>
</dbReference>